<keyword evidence="6 9" id="KW-0804">Transcription</keyword>
<dbReference type="EMBL" id="JBDFQZ010000007">
    <property type="protein sequence ID" value="KAK9706716.1"/>
    <property type="molecule type" value="Genomic_DNA"/>
</dbReference>
<dbReference type="PANTHER" id="PTHR31992">
    <property type="entry name" value="DOF ZINC FINGER PROTEIN DOF1.4-RELATED"/>
    <property type="match status" value="1"/>
</dbReference>
<evidence type="ECO:0000256" key="5">
    <source>
        <dbReference type="ARBA" id="ARBA00023125"/>
    </source>
</evidence>
<dbReference type="PROSITE" id="PS50884">
    <property type="entry name" value="ZF_DOF_2"/>
    <property type="match status" value="1"/>
</dbReference>
<feature type="compositionally biased region" description="Polar residues" evidence="10">
    <location>
        <begin position="328"/>
        <end position="350"/>
    </location>
</feature>
<proteinExistence type="predicted"/>
<evidence type="ECO:0000256" key="9">
    <source>
        <dbReference type="RuleBase" id="RU369094"/>
    </source>
</evidence>
<dbReference type="PROSITE" id="PS01361">
    <property type="entry name" value="ZF_DOF_1"/>
    <property type="match status" value="1"/>
</dbReference>
<dbReference type="InterPro" id="IPR045174">
    <property type="entry name" value="Dof"/>
</dbReference>
<dbReference type="GO" id="GO:0005634">
    <property type="term" value="C:nucleus"/>
    <property type="evidence" value="ECO:0007669"/>
    <property type="project" value="UniProtKB-SubCell"/>
</dbReference>
<keyword evidence="13" id="KW-1185">Reference proteome</keyword>
<organism evidence="12 13">
    <name type="scientific">Saponaria officinalis</name>
    <name type="common">Common soapwort</name>
    <name type="synonym">Lychnis saponaria</name>
    <dbReference type="NCBI Taxonomy" id="3572"/>
    <lineage>
        <taxon>Eukaryota</taxon>
        <taxon>Viridiplantae</taxon>
        <taxon>Streptophyta</taxon>
        <taxon>Embryophyta</taxon>
        <taxon>Tracheophyta</taxon>
        <taxon>Spermatophyta</taxon>
        <taxon>Magnoliopsida</taxon>
        <taxon>eudicotyledons</taxon>
        <taxon>Gunneridae</taxon>
        <taxon>Pentapetalae</taxon>
        <taxon>Caryophyllales</taxon>
        <taxon>Caryophyllaceae</taxon>
        <taxon>Caryophylleae</taxon>
        <taxon>Saponaria</taxon>
    </lineage>
</organism>
<evidence type="ECO:0000256" key="7">
    <source>
        <dbReference type="ARBA" id="ARBA00023242"/>
    </source>
</evidence>
<name>A0AAW1JSA0_SAPOF</name>
<keyword evidence="7 8" id="KW-0539">Nucleus</keyword>
<evidence type="ECO:0000313" key="13">
    <source>
        <dbReference type="Proteomes" id="UP001443914"/>
    </source>
</evidence>
<feature type="compositionally biased region" description="Basic residues" evidence="10">
    <location>
        <begin position="137"/>
        <end position="146"/>
    </location>
</feature>
<keyword evidence="4 9" id="KW-0805">Transcription regulation</keyword>
<sequence>MYRKNSEKMVEISSLVCNNEWTQENNQIDVQNMASVAAAPPPPPLPAARVMDQKVAAFSQEFHQQSQQQLKQPHQQSQQPNNSQEALRCPRCDSSNTKFCYYNNYSLSQPRHFCKACKRYWTRGGTLRSVPVGGGCRKNKRVKRHPNNSSSSSANNITTNNNTTNNNNFHEGSVNSLPAGVGVGGGSHIHDLISSPSNPLFYNSDHNNLMNFPFSRYDLQNPPQINGFGLGFSSGLVHNLDGHGFRDLISSYPTNTTTTTTTTSTTPPTISSFLASTFQMKGSGGGGGSDGGPNNFQTILPSYEDGGHGSMFKDVKMEFEGRNRTLDHQWSGSGPNQMDQHQLIGSSPSDPSLIWGNGPNLGAWLDPSNNHNLGSSLTSLI</sequence>
<evidence type="ECO:0000259" key="11">
    <source>
        <dbReference type="PROSITE" id="PS50884"/>
    </source>
</evidence>
<evidence type="ECO:0000256" key="10">
    <source>
        <dbReference type="SAM" id="MobiDB-lite"/>
    </source>
</evidence>
<dbReference type="GO" id="GO:0003700">
    <property type="term" value="F:DNA-binding transcription factor activity"/>
    <property type="evidence" value="ECO:0007669"/>
    <property type="project" value="UniProtKB-UniRule"/>
</dbReference>
<dbReference type="Pfam" id="PF02701">
    <property type="entry name" value="Zn_ribbon_Dof"/>
    <property type="match status" value="1"/>
</dbReference>
<feature type="compositionally biased region" description="Low complexity" evidence="10">
    <location>
        <begin position="147"/>
        <end position="161"/>
    </location>
</feature>
<dbReference type="Proteomes" id="UP001443914">
    <property type="component" value="Unassembled WGS sequence"/>
</dbReference>
<evidence type="ECO:0000256" key="1">
    <source>
        <dbReference type="ARBA" id="ARBA00022723"/>
    </source>
</evidence>
<evidence type="ECO:0000256" key="3">
    <source>
        <dbReference type="ARBA" id="ARBA00022833"/>
    </source>
</evidence>
<feature type="region of interest" description="Disordered" evidence="10">
    <location>
        <begin position="61"/>
        <end position="89"/>
    </location>
</feature>
<dbReference type="PANTHER" id="PTHR31992:SF141">
    <property type="entry name" value="DOF ZINC FINGER PROTEIN DOF1.4"/>
    <property type="match status" value="1"/>
</dbReference>
<dbReference type="AlphaFoldDB" id="A0AAW1JSA0"/>
<keyword evidence="2 8" id="KW-0863">Zinc-finger</keyword>
<keyword evidence="5 8" id="KW-0238">DNA-binding</keyword>
<evidence type="ECO:0000256" key="6">
    <source>
        <dbReference type="ARBA" id="ARBA00023163"/>
    </source>
</evidence>
<feature type="region of interest" description="Disordered" evidence="10">
    <location>
        <begin position="326"/>
        <end position="352"/>
    </location>
</feature>
<protein>
    <recommendedName>
        <fullName evidence="9">Dof zinc finger protein</fullName>
    </recommendedName>
</protein>
<reference evidence="12" key="1">
    <citation type="submission" date="2024-03" db="EMBL/GenBank/DDBJ databases">
        <title>WGS assembly of Saponaria officinalis var. Norfolk2.</title>
        <authorList>
            <person name="Jenkins J."/>
            <person name="Shu S."/>
            <person name="Grimwood J."/>
            <person name="Barry K."/>
            <person name="Goodstein D."/>
            <person name="Schmutz J."/>
            <person name="Leebens-Mack J."/>
            <person name="Osbourn A."/>
        </authorList>
    </citation>
    <scope>NUCLEOTIDE SEQUENCE [LARGE SCALE GENOMIC DNA]</scope>
    <source>
        <strain evidence="12">JIC</strain>
    </source>
</reference>
<gene>
    <name evidence="12" type="ORF">RND81_07G147100</name>
</gene>
<accession>A0AAW1JSA0</accession>
<dbReference type="InterPro" id="IPR003851">
    <property type="entry name" value="Znf_Dof"/>
</dbReference>
<comment type="caution">
    <text evidence="12">The sequence shown here is derived from an EMBL/GenBank/DDBJ whole genome shotgun (WGS) entry which is preliminary data.</text>
</comment>
<evidence type="ECO:0000256" key="4">
    <source>
        <dbReference type="ARBA" id="ARBA00023015"/>
    </source>
</evidence>
<evidence type="ECO:0000313" key="12">
    <source>
        <dbReference type="EMBL" id="KAK9706716.1"/>
    </source>
</evidence>
<feature type="domain" description="Dof-type" evidence="11">
    <location>
        <begin position="87"/>
        <end position="141"/>
    </location>
</feature>
<evidence type="ECO:0000256" key="8">
    <source>
        <dbReference type="PROSITE-ProRule" id="PRU00071"/>
    </source>
</evidence>
<feature type="region of interest" description="Disordered" evidence="10">
    <location>
        <begin position="132"/>
        <end position="161"/>
    </location>
</feature>
<dbReference type="GO" id="GO:0008270">
    <property type="term" value="F:zinc ion binding"/>
    <property type="evidence" value="ECO:0007669"/>
    <property type="project" value="UniProtKB-KW"/>
</dbReference>
<keyword evidence="1 9" id="KW-0479">Metal-binding</keyword>
<feature type="compositionally biased region" description="Low complexity" evidence="10">
    <location>
        <begin position="61"/>
        <end position="85"/>
    </location>
</feature>
<comment type="subcellular location">
    <subcellularLocation>
        <location evidence="8 9">Nucleus</location>
    </subcellularLocation>
</comment>
<dbReference type="GO" id="GO:0003677">
    <property type="term" value="F:DNA binding"/>
    <property type="evidence" value="ECO:0007669"/>
    <property type="project" value="UniProtKB-UniRule"/>
</dbReference>
<keyword evidence="3 9" id="KW-0862">Zinc</keyword>
<evidence type="ECO:0000256" key="2">
    <source>
        <dbReference type="ARBA" id="ARBA00022771"/>
    </source>
</evidence>
<comment type="function">
    <text evidence="9">Transcription factor that binds specifically to a 5'-AA[AG]G-3' consensus core sequence.</text>
</comment>